<proteinExistence type="predicted"/>
<comment type="caution">
    <text evidence="2">The sequence shown here is derived from an EMBL/GenBank/DDBJ whole genome shotgun (WGS) entry which is preliminary data.</text>
</comment>
<feature type="compositionally biased region" description="Basic and acidic residues" evidence="1">
    <location>
        <begin position="183"/>
        <end position="192"/>
    </location>
</feature>
<accession>A0ABN9WMB8</accession>
<dbReference type="EMBL" id="CAUYUJ010018833">
    <property type="protein sequence ID" value="CAK0886639.1"/>
    <property type="molecule type" value="Genomic_DNA"/>
</dbReference>
<evidence type="ECO:0008006" key="4">
    <source>
        <dbReference type="Google" id="ProtNLM"/>
    </source>
</evidence>
<protein>
    <recommendedName>
        <fullName evidence="4">Saposin A-type domain-containing protein</fullName>
    </recommendedName>
</protein>
<name>A0ABN9WMB8_9DINO</name>
<organism evidence="2 3">
    <name type="scientific">Prorocentrum cordatum</name>
    <dbReference type="NCBI Taxonomy" id="2364126"/>
    <lineage>
        <taxon>Eukaryota</taxon>
        <taxon>Sar</taxon>
        <taxon>Alveolata</taxon>
        <taxon>Dinophyceae</taxon>
        <taxon>Prorocentrales</taxon>
        <taxon>Prorocentraceae</taxon>
        <taxon>Prorocentrum</taxon>
    </lineage>
</organism>
<feature type="region of interest" description="Disordered" evidence="1">
    <location>
        <begin position="168"/>
        <end position="192"/>
    </location>
</feature>
<dbReference type="Proteomes" id="UP001189429">
    <property type="component" value="Unassembled WGS sequence"/>
</dbReference>
<gene>
    <name evidence="2" type="ORF">PCOR1329_LOCUS67937</name>
</gene>
<evidence type="ECO:0000313" key="2">
    <source>
        <dbReference type="EMBL" id="CAK0886639.1"/>
    </source>
</evidence>
<keyword evidence="3" id="KW-1185">Reference proteome</keyword>
<reference evidence="2" key="1">
    <citation type="submission" date="2023-10" db="EMBL/GenBank/DDBJ databases">
        <authorList>
            <person name="Chen Y."/>
            <person name="Shah S."/>
            <person name="Dougan E. K."/>
            <person name="Thang M."/>
            <person name="Chan C."/>
        </authorList>
    </citation>
    <scope>NUCLEOTIDE SEQUENCE [LARGE SCALE GENOMIC DNA]</scope>
</reference>
<sequence length="192" mass="20578">AAQLASGLSCRVCQQLVSALWADLAEPSAPAVDAWLAAGCTAVTRRVLLQQGWQATTSGCDGAGHRVEGNTWCFLQDPTSSVVRRPELANEYDPAKDALYLACQRTVGRHAARLSGFLPGATARPRARATSTCRGRPARWPRAVPCRSRGALRGGWGWGCCREEAVAGRPAEGRGHQSTRSARAAEWEEAPR</sequence>
<evidence type="ECO:0000313" key="3">
    <source>
        <dbReference type="Proteomes" id="UP001189429"/>
    </source>
</evidence>
<evidence type="ECO:0000256" key="1">
    <source>
        <dbReference type="SAM" id="MobiDB-lite"/>
    </source>
</evidence>
<feature type="non-terminal residue" evidence="2">
    <location>
        <position position="1"/>
    </location>
</feature>